<dbReference type="AlphaFoldDB" id="C3MBS6"/>
<evidence type="ECO:0000313" key="2">
    <source>
        <dbReference type="EMBL" id="ACP25138.1"/>
    </source>
</evidence>
<accession>C3MBS6</accession>
<name>C3MBS6_SINFN</name>
<dbReference type="STRING" id="394.NGR_c13580"/>
<dbReference type="KEGG" id="rhi:NGR_c13580"/>
<evidence type="ECO:0000313" key="3">
    <source>
        <dbReference type="Proteomes" id="UP000001054"/>
    </source>
</evidence>
<dbReference type="HOGENOM" id="CLU_2619623_0_0_5"/>
<dbReference type="Proteomes" id="UP000001054">
    <property type="component" value="Chromosome"/>
</dbReference>
<keyword evidence="1" id="KW-0472">Membrane</keyword>
<sequence length="78" mass="9158">MLVKIRGSIAADFLYRDATSNRSAVARSRLELHAWVLMKAFPRERGRTVLQKAILLSSRHTLLVYWNIFLILAILYWR</sequence>
<proteinExistence type="predicted"/>
<gene>
    <name evidence="2" type="ordered locus">NGR_c13580</name>
</gene>
<reference evidence="2 3" key="1">
    <citation type="journal article" date="2009" name="Appl. Environ. Microbiol.">
        <title>Rhizobium sp. strain NGR234 possesses a remarkable number of secretion systems.</title>
        <authorList>
            <person name="Schmeisser C."/>
            <person name="Liesegang H."/>
            <person name="Krysciak D."/>
            <person name="Bakkou N."/>
            <person name="Le Quere A."/>
            <person name="Wollherr A."/>
            <person name="Heinemeyer I."/>
            <person name="Morgenstern B."/>
            <person name="Pommerening-Roeser A."/>
            <person name="Flores M."/>
            <person name="Palacios R."/>
            <person name="Brenner S."/>
            <person name="Gottschalk G."/>
            <person name="Schmitz R.A."/>
            <person name="Broughton W.J."/>
            <person name="Perret X."/>
            <person name="Strittmatter A.W."/>
            <person name="Streit W.R."/>
        </authorList>
    </citation>
    <scope>NUCLEOTIDE SEQUENCE [LARGE SCALE GENOMIC DNA]</scope>
    <source>
        <strain evidence="3">NBRC 101917 / NGR234</strain>
    </source>
</reference>
<organism evidence="2 3">
    <name type="scientific">Sinorhizobium fredii (strain NBRC 101917 / NGR234)</name>
    <dbReference type="NCBI Taxonomy" id="394"/>
    <lineage>
        <taxon>Bacteria</taxon>
        <taxon>Pseudomonadati</taxon>
        <taxon>Pseudomonadota</taxon>
        <taxon>Alphaproteobacteria</taxon>
        <taxon>Hyphomicrobiales</taxon>
        <taxon>Rhizobiaceae</taxon>
        <taxon>Sinorhizobium/Ensifer group</taxon>
        <taxon>Sinorhizobium</taxon>
    </lineage>
</organism>
<keyword evidence="1" id="KW-1133">Transmembrane helix</keyword>
<dbReference type="EMBL" id="CP001389">
    <property type="protein sequence ID" value="ACP25138.1"/>
    <property type="molecule type" value="Genomic_DNA"/>
</dbReference>
<feature type="transmembrane region" description="Helical" evidence="1">
    <location>
        <begin position="53"/>
        <end position="77"/>
    </location>
</feature>
<keyword evidence="1" id="KW-0812">Transmembrane</keyword>
<protein>
    <submittedName>
        <fullName evidence="2">Uncharacterized protein</fullName>
    </submittedName>
</protein>
<evidence type="ECO:0000256" key="1">
    <source>
        <dbReference type="SAM" id="Phobius"/>
    </source>
</evidence>
<keyword evidence="3" id="KW-1185">Reference proteome</keyword>